<dbReference type="InterPro" id="IPR000101">
    <property type="entry name" value="GGT_peptidase"/>
</dbReference>
<dbReference type="InterPro" id="IPR043137">
    <property type="entry name" value="GGT_ssub_C"/>
</dbReference>
<dbReference type="Gene3D" id="3.60.20.40">
    <property type="match status" value="1"/>
</dbReference>
<dbReference type="GO" id="GO:0005886">
    <property type="term" value="C:plasma membrane"/>
    <property type="evidence" value="ECO:0007669"/>
    <property type="project" value="TreeGrafter"/>
</dbReference>
<protein>
    <recommendedName>
        <fullName evidence="7">Gamma-glutamyltransferase 5</fullName>
    </recommendedName>
</protein>
<accession>A0AAW0PY45</accession>
<dbReference type="PANTHER" id="PTHR11686:SF19">
    <property type="entry name" value="GLUTATHIONE HYDROLASE 5 PROENZYME"/>
    <property type="match status" value="1"/>
</dbReference>
<dbReference type="SUPFAM" id="SSF56235">
    <property type="entry name" value="N-terminal nucleophile aminohydrolases (Ntn hydrolases)"/>
    <property type="match status" value="1"/>
</dbReference>
<dbReference type="InterPro" id="IPR043138">
    <property type="entry name" value="GGT_lsub"/>
</dbReference>
<evidence type="ECO:0000256" key="2">
    <source>
        <dbReference type="PIRSR" id="PIRSR600101-1"/>
    </source>
</evidence>
<comment type="caution">
    <text evidence="5">The sequence shown here is derived from an EMBL/GenBank/DDBJ whole genome shotgun (WGS) entry which is preliminary data.</text>
</comment>
<evidence type="ECO:0000313" key="5">
    <source>
        <dbReference type="EMBL" id="KAK7933919.1"/>
    </source>
</evidence>
<keyword evidence="4" id="KW-0472">Membrane</keyword>
<evidence type="ECO:0000313" key="6">
    <source>
        <dbReference type="Proteomes" id="UP001460270"/>
    </source>
</evidence>
<dbReference type="PROSITE" id="PS00462">
    <property type="entry name" value="G_GLU_TRANSPEPTIDASE"/>
    <property type="match status" value="1"/>
</dbReference>
<dbReference type="GO" id="GO:0036374">
    <property type="term" value="F:glutathione hydrolase activity"/>
    <property type="evidence" value="ECO:0007669"/>
    <property type="project" value="InterPro"/>
</dbReference>
<feature type="binding site" evidence="3">
    <location>
        <position position="386"/>
    </location>
    <ligand>
        <name>L-glutamate</name>
        <dbReference type="ChEBI" id="CHEBI:29985"/>
    </ligand>
</feature>
<evidence type="ECO:0008006" key="7">
    <source>
        <dbReference type="Google" id="ProtNLM"/>
    </source>
</evidence>
<sequence length="470" mass="50902">MRCPESKRGRCLCWSGVVLCVIGLIVWISLASKRKCTDGSFPKAAVAADSETCSKVGRDMLQRGGSAVDGAIAALLCTSVVNPQSMGLGGGAIFTVMDCSGNVTIISSRETVPKSFKSDLLQKCDTKSGPDWIGEGVKVSPVLGEYIKYINENISLSLYQLFSDSNGEPLKAGDIVKFEKLADTLEVIAKNGPNAFYSGKIAEDLISDIQQAGGTMTLQDLASFRATQSAPWVFNFEEFKAYIPPPPAGGAILALVLNIMKGFKLDPKSMKPEEKTMAYHRYIEAFKFANGLKKHIKDPMASSDKTAEKFIQDSFADHIRSLITNRTHEPQHYNPSSYQDSMGTTHMSVLAEDGSAVSVTSTINMIFGSNVFSEKTGIILNNELADFCERVEEIHAGERPPSNAAPTVFKSKSKTLVIGASGGGFITTGIASTLMNHLWFGKSLQEAVDTPVVYVNSVNHRSLKCHLIRE</sequence>
<feature type="binding site" evidence="3">
    <location>
        <position position="109"/>
    </location>
    <ligand>
        <name>L-glutamate</name>
        <dbReference type="ChEBI" id="CHEBI:29985"/>
    </ligand>
</feature>
<dbReference type="GO" id="GO:0002951">
    <property type="term" value="F:leukotriene-C(4) hydrolase"/>
    <property type="evidence" value="ECO:0007669"/>
    <property type="project" value="TreeGrafter"/>
</dbReference>
<feature type="transmembrane region" description="Helical" evidence="4">
    <location>
        <begin position="12"/>
        <end position="30"/>
    </location>
</feature>
<dbReference type="GO" id="GO:1901750">
    <property type="term" value="P:leukotriene D4 biosynthetic process"/>
    <property type="evidence" value="ECO:0007669"/>
    <property type="project" value="TreeGrafter"/>
</dbReference>
<dbReference type="FunFam" id="1.10.246.130:FF:000001">
    <property type="entry name" value="Gamma-glutamyltransferase 5 isoform 1"/>
    <property type="match status" value="1"/>
</dbReference>
<dbReference type="Proteomes" id="UP001460270">
    <property type="component" value="Unassembled WGS sequence"/>
</dbReference>
<keyword evidence="4" id="KW-0812">Transmembrane</keyword>
<feature type="binding site" evidence="3">
    <location>
        <position position="423"/>
    </location>
    <ligand>
        <name>L-glutamate</name>
        <dbReference type="ChEBI" id="CHEBI:29985"/>
    </ligand>
</feature>
<keyword evidence="4" id="KW-1133">Transmembrane helix</keyword>
<dbReference type="EMBL" id="JBBPFD010000003">
    <property type="protein sequence ID" value="KAK7933919.1"/>
    <property type="molecule type" value="Genomic_DNA"/>
</dbReference>
<comment type="similarity">
    <text evidence="1">Belongs to the gamma-glutamyltransferase family.</text>
</comment>
<gene>
    <name evidence="5" type="ORF">WMY93_004815</name>
</gene>
<feature type="active site" description="Nucleophile" evidence="2">
    <location>
        <position position="344"/>
    </location>
</feature>
<dbReference type="Pfam" id="PF01019">
    <property type="entry name" value="G_glu_transpept"/>
    <property type="match status" value="2"/>
</dbReference>
<dbReference type="PRINTS" id="PR01210">
    <property type="entry name" value="GGTRANSPTASE"/>
</dbReference>
<name>A0AAW0PY45_9GOBI</name>
<evidence type="ECO:0000256" key="3">
    <source>
        <dbReference type="PIRSR" id="PIRSR600101-2"/>
    </source>
</evidence>
<feature type="binding site" evidence="3">
    <location>
        <begin position="362"/>
        <end position="364"/>
    </location>
    <ligand>
        <name>L-glutamate</name>
        <dbReference type="ChEBI" id="CHEBI:29985"/>
    </ligand>
</feature>
<dbReference type="InterPro" id="IPR055262">
    <property type="entry name" value="GGT_CS"/>
</dbReference>
<proteinExistence type="inferred from homology"/>
<dbReference type="Gene3D" id="1.10.246.130">
    <property type="match status" value="1"/>
</dbReference>
<reference evidence="6" key="1">
    <citation type="submission" date="2024-04" db="EMBL/GenBank/DDBJ databases">
        <title>Salinicola lusitanus LLJ914,a marine bacterium isolated from the Okinawa Trough.</title>
        <authorList>
            <person name="Li J."/>
        </authorList>
    </citation>
    <scope>NUCLEOTIDE SEQUENCE [LARGE SCALE GENOMIC DNA]</scope>
</reference>
<dbReference type="PANTHER" id="PTHR11686">
    <property type="entry name" value="GAMMA GLUTAMYL TRANSPEPTIDASE"/>
    <property type="match status" value="1"/>
</dbReference>
<dbReference type="AlphaFoldDB" id="A0AAW0PY45"/>
<organism evidence="5 6">
    <name type="scientific">Mugilogobius chulae</name>
    <name type="common">yellowstripe goby</name>
    <dbReference type="NCBI Taxonomy" id="88201"/>
    <lineage>
        <taxon>Eukaryota</taxon>
        <taxon>Metazoa</taxon>
        <taxon>Chordata</taxon>
        <taxon>Craniata</taxon>
        <taxon>Vertebrata</taxon>
        <taxon>Euteleostomi</taxon>
        <taxon>Actinopterygii</taxon>
        <taxon>Neopterygii</taxon>
        <taxon>Teleostei</taxon>
        <taxon>Neoteleostei</taxon>
        <taxon>Acanthomorphata</taxon>
        <taxon>Gobiaria</taxon>
        <taxon>Gobiiformes</taxon>
        <taxon>Gobioidei</taxon>
        <taxon>Gobiidae</taxon>
        <taxon>Gobionellinae</taxon>
        <taxon>Mugilogobius</taxon>
    </lineage>
</organism>
<evidence type="ECO:0000256" key="4">
    <source>
        <dbReference type="SAM" id="Phobius"/>
    </source>
</evidence>
<evidence type="ECO:0000256" key="1">
    <source>
        <dbReference type="ARBA" id="ARBA00009381"/>
    </source>
</evidence>
<dbReference type="GO" id="GO:0006954">
    <property type="term" value="P:inflammatory response"/>
    <property type="evidence" value="ECO:0007669"/>
    <property type="project" value="TreeGrafter"/>
</dbReference>
<keyword evidence="6" id="KW-1185">Reference proteome</keyword>
<dbReference type="InterPro" id="IPR029055">
    <property type="entry name" value="Ntn_hydrolases_N"/>
</dbReference>
<dbReference type="GO" id="GO:0006751">
    <property type="term" value="P:glutathione catabolic process"/>
    <property type="evidence" value="ECO:0007669"/>
    <property type="project" value="InterPro"/>
</dbReference>